<dbReference type="KEGG" id="mgz:GCW_02925"/>
<feature type="transmembrane region" description="Helical" evidence="7">
    <location>
        <begin position="239"/>
        <end position="261"/>
    </location>
</feature>
<dbReference type="PROSITE" id="PS50928">
    <property type="entry name" value="ABC_TM1"/>
    <property type="match status" value="1"/>
</dbReference>
<dbReference type="HOGENOM" id="CLU_036879_1_2_14"/>
<feature type="domain" description="ABC transmembrane type-1" evidence="8">
    <location>
        <begin position="95"/>
        <end position="300"/>
    </location>
</feature>
<dbReference type="PANTHER" id="PTHR30465:SF0">
    <property type="entry name" value="OLIGOPEPTIDE TRANSPORT SYSTEM PERMEASE PROTEIN APPB"/>
    <property type="match status" value="1"/>
</dbReference>
<dbReference type="Pfam" id="PF19300">
    <property type="entry name" value="BPD_transp_1_N"/>
    <property type="match status" value="1"/>
</dbReference>
<dbReference type="EMBL" id="CP006916">
    <property type="protein sequence ID" value="AHB99777.1"/>
    <property type="molecule type" value="Genomic_DNA"/>
</dbReference>
<feature type="transmembrane region" description="Helical" evidence="7">
    <location>
        <begin position="135"/>
        <end position="155"/>
    </location>
</feature>
<evidence type="ECO:0000256" key="4">
    <source>
        <dbReference type="ARBA" id="ARBA00022692"/>
    </source>
</evidence>
<dbReference type="Pfam" id="PF00528">
    <property type="entry name" value="BPD_transp_1"/>
    <property type="match status" value="1"/>
</dbReference>
<evidence type="ECO:0000256" key="6">
    <source>
        <dbReference type="ARBA" id="ARBA00023136"/>
    </source>
</evidence>
<organism evidence="9 10">
    <name type="scientific">Mycoplasmoides gallisepticum S6</name>
    <dbReference type="NCBI Taxonomy" id="1006581"/>
    <lineage>
        <taxon>Bacteria</taxon>
        <taxon>Bacillati</taxon>
        <taxon>Mycoplasmatota</taxon>
        <taxon>Mycoplasmoidales</taxon>
        <taxon>Mycoplasmoidaceae</taxon>
        <taxon>Mycoplasmoides</taxon>
    </lineage>
</organism>
<dbReference type="Proteomes" id="UP000018735">
    <property type="component" value="Chromosome"/>
</dbReference>
<evidence type="ECO:0000256" key="3">
    <source>
        <dbReference type="ARBA" id="ARBA00022475"/>
    </source>
</evidence>
<evidence type="ECO:0000256" key="1">
    <source>
        <dbReference type="ARBA" id="ARBA00004651"/>
    </source>
</evidence>
<feature type="transmembrane region" description="Helical" evidence="7">
    <location>
        <begin position="281"/>
        <end position="304"/>
    </location>
</feature>
<feature type="transmembrane region" description="Helical" evidence="7">
    <location>
        <begin position="12"/>
        <end position="33"/>
    </location>
</feature>
<keyword evidence="2 7" id="KW-0813">Transport</keyword>
<evidence type="ECO:0000259" key="8">
    <source>
        <dbReference type="PROSITE" id="PS50928"/>
    </source>
</evidence>
<dbReference type="SUPFAM" id="SSF161098">
    <property type="entry name" value="MetI-like"/>
    <property type="match status" value="1"/>
</dbReference>
<dbReference type="AlphaFoldDB" id="A0A0F6CL05"/>
<evidence type="ECO:0000256" key="5">
    <source>
        <dbReference type="ARBA" id="ARBA00022989"/>
    </source>
</evidence>
<dbReference type="InterPro" id="IPR045621">
    <property type="entry name" value="BPD_transp_1_N"/>
</dbReference>
<name>A0A0F6CL05_MYCGL</name>
<dbReference type="CDD" id="cd06261">
    <property type="entry name" value="TM_PBP2"/>
    <property type="match status" value="1"/>
</dbReference>
<dbReference type="GO" id="GO:0005886">
    <property type="term" value="C:plasma membrane"/>
    <property type="evidence" value="ECO:0007669"/>
    <property type="project" value="UniProtKB-SubCell"/>
</dbReference>
<comment type="similarity">
    <text evidence="7">Belongs to the binding-protein-dependent transport system permease family.</text>
</comment>
<protein>
    <submittedName>
        <fullName evidence="9">Peptide ABC transporter permease</fullName>
    </submittedName>
</protein>
<comment type="subcellular location">
    <subcellularLocation>
        <location evidence="1 7">Cell membrane</location>
        <topology evidence="1 7">Multi-pass membrane protein</topology>
    </subcellularLocation>
</comment>
<dbReference type="InterPro" id="IPR000515">
    <property type="entry name" value="MetI-like"/>
</dbReference>
<dbReference type="PANTHER" id="PTHR30465">
    <property type="entry name" value="INNER MEMBRANE ABC TRANSPORTER"/>
    <property type="match status" value="1"/>
</dbReference>
<keyword evidence="5 7" id="KW-1133">Transmembrane helix</keyword>
<dbReference type="RefSeq" id="WP_011884734.1">
    <property type="nucleotide sequence ID" value="NC_023030.2"/>
</dbReference>
<accession>A0A0F6CL05</accession>
<keyword evidence="4 7" id="KW-0812">Transmembrane</keyword>
<feature type="transmembrane region" description="Helical" evidence="7">
    <location>
        <begin position="175"/>
        <end position="199"/>
    </location>
</feature>
<keyword evidence="3" id="KW-1003">Cell membrane</keyword>
<dbReference type="InterPro" id="IPR035906">
    <property type="entry name" value="MetI-like_sf"/>
</dbReference>
<evidence type="ECO:0000313" key="10">
    <source>
        <dbReference type="Proteomes" id="UP000018735"/>
    </source>
</evidence>
<evidence type="ECO:0000313" key="9">
    <source>
        <dbReference type="EMBL" id="AHB99777.1"/>
    </source>
</evidence>
<dbReference type="GO" id="GO:0055085">
    <property type="term" value="P:transmembrane transport"/>
    <property type="evidence" value="ECO:0007669"/>
    <property type="project" value="InterPro"/>
</dbReference>
<evidence type="ECO:0000256" key="2">
    <source>
        <dbReference type="ARBA" id="ARBA00022448"/>
    </source>
</evidence>
<evidence type="ECO:0000256" key="7">
    <source>
        <dbReference type="RuleBase" id="RU363032"/>
    </source>
</evidence>
<dbReference type="Gene3D" id="1.10.3720.10">
    <property type="entry name" value="MetI-like"/>
    <property type="match status" value="1"/>
</dbReference>
<reference evidence="9 10" key="1">
    <citation type="journal article" date="2011" name="PLoS ONE">
        <title>Core proteome of the minimal cell: comparative proteomics of three mollicute species.</title>
        <authorList>
            <person name="Fisunov G.Y."/>
            <person name="Alexeev D.G."/>
            <person name="Bazaleev N.A."/>
            <person name="Ladygina V.G."/>
            <person name="Galyamina M.A."/>
            <person name="Kondratov I.G."/>
            <person name="Zhukova N.A."/>
            <person name="Serebryakova M.V."/>
            <person name="Demina I.A."/>
            <person name="Govorun V.M."/>
        </authorList>
    </citation>
    <scope>NUCLEOTIDE SEQUENCE [LARGE SCALE GENOMIC DNA]</scope>
    <source>
        <strain evidence="9 10">S6</strain>
    </source>
</reference>
<keyword evidence="6 7" id="KW-0472">Membrane</keyword>
<proteinExistence type="inferred from homology"/>
<gene>
    <name evidence="9" type="primary">dppB</name>
    <name evidence="9" type="ORF">GCW_02925</name>
</gene>
<sequence>MLTYILKRIGFAALAVFILLTLTYLLTGLLPYLPISPGQNESPAAFQRRIDALGFNEPIIVRYGKYLHDLFVNHSLGQYYSNSAINIGQWFFETVPNTLLITAISFVISIILGVSFGVLSAVYRGKALDTTLNTLSVVFVSVPSFVIAIVLLIIFRNTGVPTRYVAPGSNGYTVGRFIASLTLPILSLSLGGFSSMTYYMRNEMVEVLQQDYIKTARSKGLSESAIIFKHAFRNASIPILSIIVPSILGLISSSFIIETFFSVPGTASLLVAAIQRNEVNMLAFQVLFFSSLGFLLQILLDFIYTLVDPRIRLAEANSFILIRWIHNSIVRNKTKKQWAFVNETNAYVLSKDKDQSLIDSIKDNNDLSKHKVVVDKKFGLPTNIEYLILEGRLYKLEKALG</sequence>
<dbReference type="eggNOG" id="COG0601">
    <property type="taxonomic scope" value="Bacteria"/>
</dbReference>
<feature type="transmembrane region" description="Helical" evidence="7">
    <location>
        <begin position="99"/>
        <end position="123"/>
    </location>
</feature>